<dbReference type="EMBL" id="JAFCMP010000075">
    <property type="protein sequence ID" value="KAG5188185.1"/>
    <property type="molecule type" value="Genomic_DNA"/>
</dbReference>
<evidence type="ECO:0000256" key="1">
    <source>
        <dbReference type="SAM" id="MobiDB-lite"/>
    </source>
</evidence>
<feature type="compositionally biased region" description="Gly residues" evidence="1">
    <location>
        <begin position="121"/>
        <end position="137"/>
    </location>
</feature>
<feature type="region of interest" description="Disordered" evidence="1">
    <location>
        <begin position="153"/>
        <end position="332"/>
    </location>
</feature>
<dbReference type="AlphaFoldDB" id="A0A836CIU6"/>
<comment type="caution">
    <text evidence="2">The sequence shown here is derived from an EMBL/GenBank/DDBJ whole genome shotgun (WGS) entry which is preliminary data.</text>
</comment>
<sequence length="410" mass="42804">MRRSSFVADERRADHMRPSYSGGSPLDEGEEALARREAQEEMGGADFGGVGRGRGHRFVREGTFAPPGADGPGGGAFGFAGYAALAKQSSRERWGSYRGRGGGGSPPWDGGRDAPPDGRRGSGSGSFYRGGGSGGGAAPLSYAALADPDAMDEVVSSVRQGGRHARDSEDRGAGRAQRSVRRSRSRDAHRPASGGGAHIPTADSDKSAPSAPHTPQGAEAVDMDVDFDDDVQPPPPPPPAPSGPPSESGPSRTGTPGGTPPQQPPPLLLPKAEPFRRYSSSAHVPTPPGTQHGYAAESGGEDEKASPQQGFKPGARGKLQMQQQAAAAEAAEEEETAAAAVAAAALGPPMDPMTEMKVVLVRLRDEFARSQCAWDENTRWLSILQRRMDALMMQHTRAPLQSMSSSSVVQ</sequence>
<accession>A0A836CIU6</accession>
<organism evidence="2 3">
    <name type="scientific">Tribonema minus</name>
    <dbReference type="NCBI Taxonomy" id="303371"/>
    <lineage>
        <taxon>Eukaryota</taxon>
        <taxon>Sar</taxon>
        <taxon>Stramenopiles</taxon>
        <taxon>Ochrophyta</taxon>
        <taxon>PX clade</taxon>
        <taxon>Xanthophyceae</taxon>
        <taxon>Tribonematales</taxon>
        <taxon>Tribonemataceae</taxon>
        <taxon>Tribonema</taxon>
    </lineage>
</organism>
<feature type="compositionally biased region" description="Pro residues" evidence="1">
    <location>
        <begin position="258"/>
        <end position="268"/>
    </location>
</feature>
<feature type="compositionally biased region" description="Basic and acidic residues" evidence="1">
    <location>
        <begin position="110"/>
        <end position="120"/>
    </location>
</feature>
<keyword evidence="3" id="KW-1185">Reference proteome</keyword>
<feature type="compositionally biased region" description="Low complexity" evidence="1">
    <location>
        <begin position="245"/>
        <end position="254"/>
    </location>
</feature>
<gene>
    <name evidence="2" type="ORF">JKP88DRAFT_28637</name>
</gene>
<feature type="compositionally biased region" description="Basic and acidic residues" evidence="1">
    <location>
        <begin position="8"/>
        <end position="17"/>
    </location>
</feature>
<name>A0A836CIU6_9STRA</name>
<feature type="compositionally biased region" description="Acidic residues" evidence="1">
    <location>
        <begin position="221"/>
        <end position="231"/>
    </location>
</feature>
<proteinExistence type="predicted"/>
<protein>
    <submittedName>
        <fullName evidence="2">Uncharacterized protein</fullName>
    </submittedName>
</protein>
<feature type="compositionally biased region" description="Basic and acidic residues" evidence="1">
    <location>
        <begin position="164"/>
        <end position="173"/>
    </location>
</feature>
<feature type="region of interest" description="Disordered" evidence="1">
    <location>
        <begin position="1"/>
        <end position="78"/>
    </location>
</feature>
<reference evidence="2" key="1">
    <citation type="submission" date="2021-02" db="EMBL/GenBank/DDBJ databases">
        <title>First Annotated Genome of the Yellow-green Alga Tribonema minus.</title>
        <authorList>
            <person name="Mahan K.M."/>
        </authorList>
    </citation>
    <scope>NUCLEOTIDE SEQUENCE</scope>
    <source>
        <strain evidence="2">UTEX B ZZ1240</strain>
    </source>
</reference>
<feature type="region of interest" description="Disordered" evidence="1">
    <location>
        <begin position="90"/>
        <end position="141"/>
    </location>
</feature>
<feature type="compositionally biased region" description="Pro residues" evidence="1">
    <location>
        <begin position="232"/>
        <end position="244"/>
    </location>
</feature>
<evidence type="ECO:0000313" key="3">
    <source>
        <dbReference type="Proteomes" id="UP000664859"/>
    </source>
</evidence>
<evidence type="ECO:0000313" key="2">
    <source>
        <dbReference type="EMBL" id="KAG5188185.1"/>
    </source>
</evidence>
<dbReference type="Proteomes" id="UP000664859">
    <property type="component" value="Unassembled WGS sequence"/>
</dbReference>